<name>A0ABQ2WDN8_9GAMM</name>
<evidence type="ECO:0000313" key="3">
    <source>
        <dbReference type="Proteomes" id="UP000647585"/>
    </source>
</evidence>
<evidence type="ECO:0000256" key="1">
    <source>
        <dbReference type="SAM" id="MobiDB-lite"/>
    </source>
</evidence>
<gene>
    <name evidence="2" type="ORF">GCM10007158_07280</name>
</gene>
<dbReference type="EMBL" id="BMXO01000002">
    <property type="protein sequence ID" value="GGW48739.1"/>
    <property type="molecule type" value="Genomic_DNA"/>
</dbReference>
<feature type="region of interest" description="Disordered" evidence="1">
    <location>
        <begin position="31"/>
        <end position="50"/>
    </location>
</feature>
<protein>
    <recommendedName>
        <fullName evidence="4">Integrase</fullName>
    </recommendedName>
</protein>
<evidence type="ECO:0000313" key="2">
    <source>
        <dbReference type="EMBL" id="GGW48739.1"/>
    </source>
</evidence>
<comment type="caution">
    <text evidence="2">The sequence shown here is derived from an EMBL/GenBank/DDBJ whole genome shotgun (WGS) entry which is preliminary data.</text>
</comment>
<organism evidence="2 3">
    <name type="scientific">Halomonas johnsoniae</name>
    <dbReference type="NCBI Taxonomy" id="502832"/>
    <lineage>
        <taxon>Bacteria</taxon>
        <taxon>Pseudomonadati</taxon>
        <taxon>Pseudomonadota</taxon>
        <taxon>Gammaproteobacteria</taxon>
        <taxon>Oceanospirillales</taxon>
        <taxon>Halomonadaceae</taxon>
        <taxon>Halomonas</taxon>
    </lineage>
</organism>
<evidence type="ECO:0008006" key="4">
    <source>
        <dbReference type="Google" id="ProtNLM"/>
    </source>
</evidence>
<keyword evidence="3" id="KW-1185">Reference proteome</keyword>
<dbReference type="Proteomes" id="UP000647585">
    <property type="component" value="Unassembled WGS sequence"/>
</dbReference>
<proteinExistence type="predicted"/>
<accession>A0ABQ2WDN8</accession>
<sequence>MWQEDIAMENGKAKSVIKRVYVPTQVRDLPNGEKLKIPGHYKAPPSDSNS</sequence>
<reference evidence="3" key="1">
    <citation type="journal article" date="2019" name="Int. J. Syst. Evol. Microbiol.">
        <title>The Global Catalogue of Microorganisms (GCM) 10K type strain sequencing project: providing services to taxonomists for standard genome sequencing and annotation.</title>
        <authorList>
            <consortium name="The Broad Institute Genomics Platform"/>
            <consortium name="The Broad Institute Genome Sequencing Center for Infectious Disease"/>
            <person name="Wu L."/>
            <person name="Ma J."/>
        </authorList>
    </citation>
    <scope>NUCLEOTIDE SEQUENCE [LARGE SCALE GENOMIC DNA]</scope>
    <source>
        <strain evidence="3">KCTC 22157</strain>
    </source>
</reference>